<dbReference type="AlphaFoldDB" id="A0A9N7L6J6"/>
<accession>A0A9N7L6J6</accession>
<evidence type="ECO:0000313" key="2">
    <source>
        <dbReference type="Proteomes" id="UP000287394"/>
    </source>
</evidence>
<protein>
    <submittedName>
        <fullName evidence="1">Uncharacterized protein</fullName>
    </submittedName>
</protein>
<organism evidence="1 2">
    <name type="scientific">Capsulimonas corticalis</name>
    <dbReference type="NCBI Taxonomy" id="2219043"/>
    <lineage>
        <taxon>Bacteria</taxon>
        <taxon>Bacillati</taxon>
        <taxon>Armatimonadota</taxon>
        <taxon>Armatimonadia</taxon>
        <taxon>Capsulimonadales</taxon>
        <taxon>Capsulimonadaceae</taxon>
        <taxon>Capsulimonas</taxon>
    </lineage>
</organism>
<name>A0A9N7L6J6_9BACT</name>
<keyword evidence="2" id="KW-1185">Reference proteome</keyword>
<dbReference type="Proteomes" id="UP000287394">
    <property type="component" value="Chromosome"/>
</dbReference>
<sequence length="106" mass="10940">MVGKLSGRPSCVKAFAISMFCVLAGAPSESRTERSISGVIVIVLRWSAGVGGAPASTAAALSWTRRDRPPMKPSAAPGKVGFPISMDESMRIVTSRAGSDADCGEL</sequence>
<proteinExistence type="predicted"/>
<dbReference type="EMBL" id="AP025739">
    <property type="protein sequence ID" value="BDI31864.1"/>
    <property type="molecule type" value="Genomic_DNA"/>
</dbReference>
<reference evidence="1 2" key="1">
    <citation type="journal article" date="2019" name="Int. J. Syst. Evol. Microbiol.">
        <title>Capsulimonas corticalis gen. nov., sp. nov., an aerobic capsulated bacterium, of a novel bacterial order, Capsulimonadales ord. nov., of the class Armatimonadia of the phylum Armatimonadetes.</title>
        <authorList>
            <person name="Li J."/>
            <person name="Kudo C."/>
            <person name="Tonouchi A."/>
        </authorList>
    </citation>
    <scope>NUCLEOTIDE SEQUENCE [LARGE SCALE GENOMIC DNA]</scope>
    <source>
        <strain evidence="1 2">AX-7</strain>
    </source>
</reference>
<dbReference type="KEGG" id="ccot:CCAX7_39150"/>
<evidence type="ECO:0000313" key="1">
    <source>
        <dbReference type="EMBL" id="BDI31864.1"/>
    </source>
</evidence>
<gene>
    <name evidence="1" type="ORF">CCAX7_39150</name>
</gene>